<organism evidence="1 2">
    <name type="scientific">Paraburkholderia silvatlantica</name>
    <dbReference type="NCBI Taxonomy" id="321895"/>
    <lineage>
        <taxon>Bacteria</taxon>
        <taxon>Pseudomonadati</taxon>
        <taxon>Pseudomonadota</taxon>
        <taxon>Betaproteobacteria</taxon>
        <taxon>Burkholderiales</taxon>
        <taxon>Burkholderiaceae</taxon>
        <taxon>Paraburkholderia</taxon>
    </lineage>
</organism>
<evidence type="ECO:0000313" key="1">
    <source>
        <dbReference type="EMBL" id="MBB2931320.1"/>
    </source>
</evidence>
<gene>
    <name evidence="1" type="ORF">FHX59_005790</name>
</gene>
<dbReference type="Proteomes" id="UP000533533">
    <property type="component" value="Unassembled WGS sequence"/>
</dbReference>
<dbReference type="RefSeq" id="WP_110386173.1">
    <property type="nucleotide sequence ID" value="NZ_JACHVZ010000018.1"/>
</dbReference>
<sequence length="60" mass="6520">MIHAAASSPALAGPHLDARGYWWVARRKVAQAPLVLQFCRWLEEQASARAPFGTSGVQST</sequence>
<proteinExistence type="predicted"/>
<accession>A0ABR6FX18</accession>
<keyword evidence="2" id="KW-1185">Reference proteome</keyword>
<evidence type="ECO:0000313" key="2">
    <source>
        <dbReference type="Proteomes" id="UP000533533"/>
    </source>
</evidence>
<dbReference type="EMBL" id="JACHVZ010000018">
    <property type="protein sequence ID" value="MBB2931320.1"/>
    <property type="molecule type" value="Genomic_DNA"/>
</dbReference>
<name>A0ABR6FX18_9BURK</name>
<comment type="caution">
    <text evidence="1">The sequence shown here is derived from an EMBL/GenBank/DDBJ whole genome shotgun (WGS) entry which is preliminary data.</text>
</comment>
<reference evidence="1 2" key="1">
    <citation type="submission" date="2020-08" db="EMBL/GenBank/DDBJ databases">
        <title>Genomic Encyclopedia of Type Strains, Phase IV (KMG-V): Genome sequencing to study the core and pangenomes of soil and plant-associated prokaryotes.</title>
        <authorList>
            <person name="Whitman W."/>
        </authorList>
    </citation>
    <scope>NUCLEOTIDE SEQUENCE [LARGE SCALE GENOMIC DNA]</scope>
    <source>
        <strain evidence="1 2">SRMrh-85</strain>
    </source>
</reference>
<protein>
    <submittedName>
        <fullName evidence="1">LysR family glycine cleavage system transcriptional activator</fullName>
    </submittedName>
</protein>